<evidence type="ECO:0000313" key="9">
    <source>
        <dbReference type="EMBL" id="KAJ1531082.1"/>
    </source>
</evidence>
<keyword evidence="5" id="KW-0804">Transcription</keyword>
<proteinExistence type="inferred from homology"/>
<feature type="compositionally biased region" description="Polar residues" evidence="7">
    <location>
        <begin position="93"/>
        <end position="150"/>
    </location>
</feature>
<keyword evidence="3" id="KW-0678">Repressor</keyword>
<keyword evidence="10" id="KW-1185">Reference proteome</keyword>
<dbReference type="GO" id="GO:0070822">
    <property type="term" value="C:Sin3-type complex"/>
    <property type="evidence" value="ECO:0007669"/>
    <property type="project" value="TreeGrafter"/>
</dbReference>
<feature type="compositionally biased region" description="Low complexity" evidence="7">
    <location>
        <begin position="1"/>
        <end position="23"/>
    </location>
</feature>
<evidence type="ECO:0000313" key="10">
    <source>
        <dbReference type="Proteomes" id="UP001075354"/>
    </source>
</evidence>
<evidence type="ECO:0000256" key="3">
    <source>
        <dbReference type="ARBA" id="ARBA00022491"/>
    </source>
</evidence>
<evidence type="ECO:0000256" key="4">
    <source>
        <dbReference type="ARBA" id="ARBA00023015"/>
    </source>
</evidence>
<feature type="region of interest" description="Disordered" evidence="7">
    <location>
        <begin position="1"/>
        <end position="43"/>
    </location>
</feature>
<protein>
    <recommendedName>
        <fullName evidence="8">Histone deacetylase complex subunit SAP130 C-terminal domain-containing protein</fullName>
    </recommendedName>
</protein>
<feature type="compositionally biased region" description="Low complexity" evidence="7">
    <location>
        <begin position="821"/>
        <end position="838"/>
    </location>
</feature>
<evidence type="ECO:0000256" key="7">
    <source>
        <dbReference type="SAM" id="MobiDB-lite"/>
    </source>
</evidence>
<feature type="compositionally biased region" description="Low complexity" evidence="7">
    <location>
        <begin position="851"/>
        <end position="879"/>
    </location>
</feature>
<dbReference type="PANTHER" id="PTHR13497:SF3">
    <property type="entry name" value="HISTONE DEACETYLASE COMPLEX SUBUNIT SAP130"/>
    <property type="match status" value="1"/>
</dbReference>
<comment type="caution">
    <text evidence="9">The sequence shown here is derived from an EMBL/GenBank/DDBJ whole genome shotgun (WGS) entry which is preliminary data.</text>
</comment>
<keyword evidence="6" id="KW-0539">Nucleus</keyword>
<feature type="domain" description="Histone deacetylase complex subunit SAP130 C-terminal" evidence="8">
    <location>
        <begin position="871"/>
        <end position="1115"/>
    </location>
</feature>
<dbReference type="InterPro" id="IPR024137">
    <property type="entry name" value="His_deAcase_cplx_SAP130"/>
</dbReference>
<organism evidence="9 10">
    <name type="scientific">Megalurothrips usitatus</name>
    <name type="common">bean blossom thrips</name>
    <dbReference type="NCBI Taxonomy" id="439358"/>
    <lineage>
        <taxon>Eukaryota</taxon>
        <taxon>Metazoa</taxon>
        <taxon>Ecdysozoa</taxon>
        <taxon>Arthropoda</taxon>
        <taxon>Hexapoda</taxon>
        <taxon>Insecta</taxon>
        <taxon>Pterygota</taxon>
        <taxon>Neoptera</taxon>
        <taxon>Paraneoptera</taxon>
        <taxon>Thysanoptera</taxon>
        <taxon>Terebrantia</taxon>
        <taxon>Thripoidea</taxon>
        <taxon>Thripidae</taxon>
        <taxon>Megalurothrips</taxon>
    </lineage>
</organism>
<keyword evidence="4" id="KW-0805">Transcription regulation</keyword>
<feature type="compositionally biased region" description="Polar residues" evidence="7">
    <location>
        <begin position="757"/>
        <end position="767"/>
    </location>
</feature>
<accession>A0AAV7Y0X1</accession>
<gene>
    <name evidence="9" type="ORF">ONE63_005909</name>
</gene>
<dbReference type="PANTHER" id="PTHR13497">
    <property type="entry name" value="HISTONE DEACETYLASE COMPLEX SUBUNIT SAP130"/>
    <property type="match status" value="1"/>
</dbReference>
<dbReference type="GO" id="GO:0000122">
    <property type="term" value="P:negative regulation of transcription by RNA polymerase II"/>
    <property type="evidence" value="ECO:0007669"/>
    <property type="project" value="TreeGrafter"/>
</dbReference>
<evidence type="ECO:0000256" key="2">
    <source>
        <dbReference type="ARBA" id="ARBA00007859"/>
    </source>
</evidence>
<feature type="region of interest" description="Disordered" evidence="7">
    <location>
        <begin position="64"/>
        <end position="150"/>
    </location>
</feature>
<feature type="region of interest" description="Disordered" evidence="7">
    <location>
        <begin position="757"/>
        <end position="979"/>
    </location>
</feature>
<comment type="subcellular location">
    <subcellularLocation>
        <location evidence="1">Nucleus</location>
    </subcellularLocation>
</comment>
<dbReference type="Pfam" id="PF16014">
    <property type="entry name" value="SAP130_C"/>
    <property type="match status" value="1"/>
</dbReference>
<evidence type="ECO:0000256" key="5">
    <source>
        <dbReference type="ARBA" id="ARBA00023163"/>
    </source>
</evidence>
<dbReference type="AlphaFoldDB" id="A0AAV7Y0X1"/>
<evidence type="ECO:0000256" key="1">
    <source>
        <dbReference type="ARBA" id="ARBA00004123"/>
    </source>
</evidence>
<feature type="compositionally biased region" description="Low complexity" evidence="7">
    <location>
        <begin position="942"/>
        <end position="967"/>
    </location>
</feature>
<name>A0AAV7Y0X1_9NEOP</name>
<dbReference type="Proteomes" id="UP001075354">
    <property type="component" value="Chromosome 2"/>
</dbReference>
<feature type="compositionally biased region" description="Acidic residues" evidence="7">
    <location>
        <begin position="925"/>
        <end position="936"/>
    </location>
</feature>
<dbReference type="InterPro" id="IPR031963">
    <property type="entry name" value="SAP130_C"/>
</dbReference>
<comment type="similarity">
    <text evidence="2">Belongs to the SAP130 family.</text>
</comment>
<evidence type="ECO:0000259" key="8">
    <source>
        <dbReference type="Pfam" id="PF16014"/>
    </source>
</evidence>
<reference evidence="9" key="1">
    <citation type="submission" date="2022-12" db="EMBL/GenBank/DDBJ databases">
        <title>Chromosome-level genome assembly of the bean flower thrips Megalurothrips usitatus.</title>
        <authorList>
            <person name="Ma L."/>
            <person name="Liu Q."/>
            <person name="Li H."/>
            <person name="Cai W."/>
        </authorList>
    </citation>
    <scope>NUCLEOTIDE SEQUENCE</scope>
    <source>
        <strain evidence="9">Cailab_2022a</strain>
    </source>
</reference>
<sequence length="1135" mass="116142">MQSGGPPASSAAASGSSASAPPSQAVGGVPNKPAGNIIRPVQQTSYHVPRGAAAVASIAMPRPSSLATVRSGPAGSLVSIRGSTRAPSPAPQQPHQIRTRPASSPAHSATRPITPQRSDTPRPSLNSGVEKTFTKSTVPLPQGQGRSTPLVGQSRLAAPPALSSAQSVQIVTQTVTLATSQPAATIQTPMQVVTQSVSAGKPRPITQQGVQAGTMTTLPTNPPAVVLAAPARLASPGLIGVQTGPTRLAVATALPASGARIVSPSARVPQGRTVTYTSSHQMLQAARLPPPVPVRVNAGRVLHPVLGVAPLKPAPAPVSSAAASATSAPTTQAPASALVTAQAGAGGPGQQATALPTLRALPAQSKVMASAVVTVAAVAGTPLRSVVAAVPAGATPTTLATVSTISSAAASAGAGSVSKPGVTFPQTLTTVAARPVAVAGQAVRPAPGQPSVFIQTTGPRASPGPAGERTGTFPIQSAAYFYEAPPGSFQVANVSGRTYTTGGPPYIVQATTARPVGAAAQGIVSAPTAAGTTAVASGTTTTLPVVASVVASVASSAATASAASNAASTAAAAQAQPGQPQPQPPRFNSIMVLDPSRTALPLPIHAVVPAEGGATGTTYIAADGSLVPVQALPVTPSGTPAASQAGAPQTQQAAAQESVQSVALSQPAQIVTQVASVVSQAVTSSAAGHLPVQIQMVPAPVHIQMHPAHQAVTTSHAPAHTTAAPVAVPMSVPLAVTHQVHQVHQVLAHAHPVAISSQGHLPQSQPHSLHPPAHGQAQGAGPTPTTPIKPNASPRPSILRKRDNEGSPMKAQKNLTPLLQSMSSSAASLASAAAAAANPPSPPSPPKRPDSSGPQSSGSTTISATSSPGQESPPQGGSQQPPPSAASITAGLHAAGLGTEMSPRKKPRKQQLTGNELQEHKMSDEEMEFLAEDNGDDFPLNHQPQEPQQLHQQVLQQQQEQQQQQAALPPPPPAPREFTLKRPNISLLSSYRYSWKSRNNHFLRHSDVRPKDERRPSVNELASQRHIYQRLNGWKVHHLTAQMEDLADVESEVCQQLEAMLGLMERKNEQDEDKDVTRVSELIKGNMQRSRVIADQLLEAKATVMKIFDHKPHVNDIIHRSSGKRERIFKKREKS</sequence>
<evidence type="ECO:0000256" key="6">
    <source>
        <dbReference type="ARBA" id="ARBA00023242"/>
    </source>
</evidence>
<dbReference type="EMBL" id="JAPTSV010000002">
    <property type="protein sequence ID" value="KAJ1531082.1"/>
    <property type="molecule type" value="Genomic_DNA"/>
</dbReference>